<dbReference type="KEGG" id="bfn:OI25_5100"/>
<dbReference type="AlphaFoldDB" id="A0AAU8T7R8"/>
<dbReference type="EMBL" id="CP010027">
    <property type="protein sequence ID" value="AJZ62189.1"/>
    <property type="molecule type" value="Genomic_DNA"/>
</dbReference>
<evidence type="ECO:0000313" key="1">
    <source>
        <dbReference type="EMBL" id="AJZ62189.1"/>
    </source>
</evidence>
<proteinExistence type="predicted"/>
<organism evidence="1 2">
    <name type="scientific">Paraburkholderia fungorum</name>
    <dbReference type="NCBI Taxonomy" id="134537"/>
    <lineage>
        <taxon>Bacteria</taxon>
        <taxon>Pseudomonadati</taxon>
        <taxon>Pseudomonadota</taxon>
        <taxon>Betaproteobacteria</taxon>
        <taxon>Burkholderiales</taxon>
        <taxon>Burkholderiaceae</taxon>
        <taxon>Paraburkholderia</taxon>
    </lineage>
</organism>
<protein>
    <submittedName>
        <fullName evidence="1">Uncharacterized protein</fullName>
    </submittedName>
</protein>
<name>A0AAU8T7R8_9BURK</name>
<accession>A0AAU8T7R8</accession>
<gene>
    <name evidence="1" type="ORF">OI25_5100</name>
</gene>
<sequence length="61" mass="6684">MRSKIDDMETLLVTGCLPGFTQAPAIADKAWFKASNDVLTHSALFQQVIARGEYPKDSDAI</sequence>
<evidence type="ECO:0000313" key="2">
    <source>
        <dbReference type="Proteomes" id="UP000032614"/>
    </source>
</evidence>
<reference evidence="1 2" key="1">
    <citation type="journal article" date="2015" name="Genome Announc.">
        <title>Complete genome sequences for 59 burkholderia isolates, both pathogenic and near neighbor.</title>
        <authorList>
            <person name="Johnson S.L."/>
            <person name="Bishop-Lilly K.A."/>
            <person name="Ladner J.T."/>
            <person name="Daligault H.E."/>
            <person name="Davenport K.W."/>
            <person name="Jaissle J."/>
            <person name="Frey K.G."/>
            <person name="Koroleva G.I."/>
            <person name="Bruce D.C."/>
            <person name="Coyne S.R."/>
            <person name="Broomall S.M."/>
            <person name="Li P.E."/>
            <person name="Teshima H."/>
            <person name="Gibbons H.S."/>
            <person name="Palacios G.F."/>
            <person name="Rosenzweig C.N."/>
            <person name="Redden C.L."/>
            <person name="Xu Y."/>
            <person name="Minogue T.D."/>
            <person name="Chain P.S."/>
        </authorList>
    </citation>
    <scope>NUCLEOTIDE SEQUENCE [LARGE SCALE GENOMIC DNA]</scope>
    <source>
        <strain evidence="1 2">ATCC BAA-463</strain>
    </source>
</reference>
<dbReference type="Proteomes" id="UP000032614">
    <property type="component" value="Chromosome 2"/>
</dbReference>